<dbReference type="Proteomes" id="UP001196413">
    <property type="component" value="Unassembled WGS sequence"/>
</dbReference>
<protein>
    <submittedName>
        <fullName evidence="1">Uncharacterized protein</fullName>
    </submittedName>
</protein>
<gene>
    <name evidence="1" type="ORF">KIN20_017236</name>
</gene>
<evidence type="ECO:0000313" key="1">
    <source>
        <dbReference type="EMBL" id="KAJ1358734.1"/>
    </source>
</evidence>
<dbReference type="EMBL" id="JAHQIW010003451">
    <property type="protein sequence ID" value="KAJ1358734.1"/>
    <property type="molecule type" value="Genomic_DNA"/>
</dbReference>
<evidence type="ECO:0000313" key="2">
    <source>
        <dbReference type="Proteomes" id="UP001196413"/>
    </source>
</evidence>
<dbReference type="AlphaFoldDB" id="A0AAD5QRC8"/>
<accession>A0AAD5QRC8</accession>
<reference evidence="1" key="1">
    <citation type="submission" date="2021-06" db="EMBL/GenBank/DDBJ databases">
        <title>Parelaphostrongylus tenuis whole genome reference sequence.</title>
        <authorList>
            <person name="Garwood T.J."/>
            <person name="Larsen P.A."/>
            <person name="Fountain-Jones N.M."/>
            <person name="Garbe J.R."/>
            <person name="Macchietto M.G."/>
            <person name="Kania S.A."/>
            <person name="Gerhold R.W."/>
            <person name="Richards J.E."/>
            <person name="Wolf T.M."/>
        </authorList>
    </citation>
    <scope>NUCLEOTIDE SEQUENCE</scope>
    <source>
        <strain evidence="1">MNPRO001-30</strain>
        <tissue evidence="1">Meninges</tissue>
    </source>
</reference>
<sequence length="108" mass="11982">MGEVKTEAPFLEQLLHEVTPSMDFADGLIGIAENINMEEVINALHQANSNSLTMLGKDRMKRQRRGNRMKFTITVIYSLTTKTPHVGSAASGDVNGKMSVRHGYILIH</sequence>
<comment type="caution">
    <text evidence="1">The sequence shown here is derived from an EMBL/GenBank/DDBJ whole genome shotgun (WGS) entry which is preliminary data.</text>
</comment>
<keyword evidence="2" id="KW-1185">Reference proteome</keyword>
<proteinExistence type="predicted"/>
<organism evidence="1 2">
    <name type="scientific">Parelaphostrongylus tenuis</name>
    <name type="common">Meningeal worm</name>
    <dbReference type="NCBI Taxonomy" id="148309"/>
    <lineage>
        <taxon>Eukaryota</taxon>
        <taxon>Metazoa</taxon>
        <taxon>Ecdysozoa</taxon>
        <taxon>Nematoda</taxon>
        <taxon>Chromadorea</taxon>
        <taxon>Rhabditida</taxon>
        <taxon>Rhabditina</taxon>
        <taxon>Rhabditomorpha</taxon>
        <taxon>Strongyloidea</taxon>
        <taxon>Metastrongylidae</taxon>
        <taxon>Parelaphostrongylus</taxon>
    </lineage>
</organism>
<name>A0AAD5QRC8_PARTN</name>